<proteinExistence type="predicted"/>
<feature type="domain" description="G" evidence="6">
    <location>
        <begin position="110"/>
        <end position="229"/>
    </location>
</feature>
<dbReference type="CDD" id="cd01876">
    <property type="entry name" value="YihA_EngB"/>
    <property type="match status" value="1"/>
</dbReference>
<dbReference type="Pfam" id="PF01926">
    <property type="entry name" value="MMR_HSR1"/>
    <property type="match status" value="1"/>
</dbReference>
<feature type="compositionally biased region" description="Polar residues" evidence="5">
    <location>
        <begin position="628"/>
        <end position="646"/>
    </location>
</feature>
<sequence>MYSCSLLRLCSTALTDSVATHSAGSRYMHKPIEAVRQQKKHRLRERILQRRRNIASKEAEVQRSVKEVTSSRDLIIAQLADQIFSKGHRHVASAMNVGFVPDGNPATPLVALAGRERCGKTSLLRSLFRSASEVGHSNRHLRRDAMNFFNVGGVFNIVDLPGFGGTSVPWSALLQHAVLLRNLVRCQPSFKMLYYCMDTHYKHGLYIQDIDLLQFLAREVPNFTIVLTKADQINDRAIRTVHMEDIRKELIYHDIHHPVLVTSAFHMGGIDTLRYDMVMNAVHALPTERLTLTEAQRLSARLFSQKELSTIRPLAIAPSQVDDEAREWNEEIQLAERSGDDVVDGRVAAPTIGVADDTTFSEEITEEELRYSEAESADFEAADDVSSAAAAAPAPAHANKEEGLVPEIAPPPKEIPSVGSLPDNTSPTHIPVVFKDVVTQIAYERVVKTLRNRPLLKYVDATSPWRNPLRWPRHVIPTKHPKANIMRCAEAPENPYLFQAQFVAPRADMYFRRPNVGARKSSQKGRYEADKPLAFLVKAYTIPYFPDIVDTAMQPVPWAFLGSREAYYERNGGRQLGVRLANYATAGCMNPLSDNPAPHKPELMNELQALETKRYGAPIAMLRPPDENLTSSATSLHTPSLPTLIP</sequence>
<keyword evidence="4" id="KW-0342">GTP-binding</keyword>
<feature type="region of interest" description="Disordered" evidence="5">
    <location>
        <begin position="370"/>
        <end position="400"/>
    </location>
</feature>
<keyword evidence="1" id="KW-0479">Metal-binding</keyword>
<dbReference type="VEuPathDB" id="TriTrypDB:LtaPh_3527800"/>
<feature type="region of interest" description="Disordered" evidence="5">
    <location>
        <begin position="626"/>
        <end position="646"/>
    </location>
</feature>
<dbReference type="PANTHER" id="PTHR11649">
    <property type="entry name" value="MSS1/TRME-RELATED GTP-BINDING PROTEIN"/>
    <property type="match status" value="1"/>
</dbReference>
<evidence type="ECO:0000259" key="6">
    <source>
        <dbReference type="Pfam" id="PF01926"/>
    </source>
</evidence>
<dbReference type="PANTHER" id="PTHR11649:SF72">
    <property type="entry name" value="G DOMAIN-CONTAINING PROTEIN"/>
    <property type="match status" value="1"/>
</dbReference>
<organism evidence="7 8">
    <name type="scientific">Leishmania tarentolae</name>
    <name type="common">Sauroleishmania tarentolae</name>
    <dbReference type="NCBI Taxonomy" id="5689"/>
    <lineage>
        <taxon>Eukaryota</taxon>
        <taxon>Discoba</taxon>
        <taxon>Euglenozoa</taxon>
        <taxon>Kinetoplastea</taxon>
        <taxon>Metakinetoplastina</taxon>
        <taxon>Trypanosomatida</taxon>
        <taxon>Trypanosomatidae</taxon>
        <taxon>Leishmaniinae</taxon>
        <taxon>Leishmania</taxon>
        <taxon>lizard Leishmania</taxon>
    </lineage>
</organism>
<evidence type="ECO:0000313" key="8">
    <source>
        <dbReference type="Proteomes" id="UP000419144"/>
    </source>
</evidence>
<dbReference type="Proteomes" id="UP000419144">
    <property type="component" value="Unassembled WGS sequence"/>
</dbReference>
<comment type="caution">
    <text evidence="7">The sequence shown here is derived from an EMBL/GenBank/DDBJ whole genome shotgun (WGS) entry which is preliminary data.</text>
</comment>
<gene>
    <name evidence="7" type="ORF">LtaPh_3527800</name>
</gene>
<dbReference type="GO" id="GO:0005525">
    <property type="term" value="F:GTP binding"/>
    <property type="evidence" value="ECO:0007669"/>
    <property type="project" value="UniProtKB-KW"/>
</dbReference>
<reference evidence="7" key="1">
    <citation type="submission" date="2019-11" db="EMBL/GenBank/DDBJ databases">
        <title>Leishmania tarentolae CDS.</title>
        <authorList>
            <person name="Goto Y."/>
            <person name="Yamagishi J."/>
        </authorList>
    </citation>
    <scope>NUCLEOTIDE SEQUENCE [LARGE SCALE GENOMIC DNA]</scope>
    <source>
        <strain evidence="7">Parrot Tar II</strain>
    </source>
</reference>
<dbReference type="AlphaFoldDB" id="A0A640KT56"/>
<keyword evidence="2" id="KW-0547">Nucleotide-binding</keyword>
<protein>
    <recommendedName>
        <fullName evidence="6">G domain-containing protein</fullName>
    </recommendedName>
</protein>
<evidence type="ECO:0000256" key="1">
    <source>
        <dbReference type="ARBA" id="ARBA00022723"/>
    </source>
</evidence>
<accession>A0A640KT56</accession>
<evidence type="ECO:0000313" key="7">
    <source>
        <dbReference type="EMBL" id="GET92793.1"/>
    </source>
</evidence>
<evidence type="ECO:0000256" key="5">
    <source>
        <dbReference type="SAM" id="MobiDB-lite"/>
    </source>
</evidence>
<keyword evidence="3" id="KW-0460">Magnesium</keyword>
<evidence type="ECO:0000256" key="3">
    <source>
        <dbReference type="ARBA" id="ARBA00022842"/>
    </source>
</evidence>
<dbReference type="Gene3D" id="3.40.50.300">
    <property type="entry name" value="P-loop containing nucleotide triphosphate hydrolases"/>
    <property type="match status" value="1"/>
</dbReference>
<dbReference type="GO" id="GO:0046872">
    <property type="term" value="F:metal ion binding"/>
    <property type="evidence" value="ECO:0007669"/>
    <property type="project" value="UniProtKB-KW"/>
</dbReference>
<dbReference type="InterPro" id="IPR027417">
    <property type="entry name" value="P-loop_NTPase"/>
</dbReference>
<dbReference type="EMBL" id="BLBS01000056">
    <property type="protein sequence ID" value="GET92793.1"/>
    <property type="molecule type" value="Genomic_DNA"/>
</dbReference>
<evidence type="ECO:0000256" key="4">
    <source>
        <dbReference type="ARBA" id="ARBA00023134"/>
    </source>
</evidence>
<dbReference type="OrthoDB" id="391988at2759"/>
<feature type="compositionally biased region" description="Low complexity" evidence="5">
    <location>
        <begin position="384"/>
        <end position="397"/>
    </location>
</feature>
<dbReference type="InterPro" id="IPR030393">
    <property type="entry name" value="G_ENGB_dom"/>
</dbReference>
<dbReference type="InterPro" id="IPR006073">
    <property type="entry name" value="GTP-bd"/>
</dbReference>
<name>A0A640KT56_LEITA</name>
<evidence type="ECO:0000256" key="2">
    <source>
        <dbReference type="ARBA" id="ARBA00022741"/>
    </source>
</evidence>
<keyword evidence="8" id="KW-1185">Reference proteome</keyword>
<dbReference type="SUPFAM" id="SSF52540">
    <property type="entry name" value="P-loop containing nucleoside triphosphate hydrolases"/>
    <property type="match status" value="1"/>
</dbReference>